<organism evidence="1 2">
    <name type="scientific">Aegilops tauschii subsp. strangulata</name>
    <name type="common">Goatgrass</name>
    <dbReference type="NCBI Taxonomy" id="200361"/>
    <lineage>
        <taxon>Eukaryota</taxon>
        <taxon>Viridiplantae</taxon>
        <taxon>Streptophyta</taxon>
        <taxon>Embryophyta</taxon>
        <taxon>Tracheophyta</taxon>
        <taxon>Spermatophyta</taxon>
        <taxon>Magnoliopsida</taxon>
        <taxon>Liliopsida</taxon>
        <taxon>Poales</taxon>
        <taxon>Poaceae</taxon>
        <taxon>BOP clade</taxon>
        <taxon>Pooideae</taxon>
        <taxon>Triticodae</taxon>
        <taxon>Triticeae</taxon>
        <taxon>Triticinae</taxon>
        <taxon>Aegilops</taxon>
    </lineage>
</organism>
<dbReference type="Proteomes" id="UP000015105">
    <property type="component" value="Chromosome 6D"/>
</dbReference>
<reference evidence="1" key="3">
    <citation type="journal article" date="2017" name="Nature">
        <title>Genome sequence of the progenitor of the wheat D genome Aegilops tauschii.</title>
        <authorList>
            <person name="Luo M.C."/>
            <person name="Gu Y.Q."/>
            <person name="Puiu D."/>
            <person name="Wang H."/>
            <person name="Twardziok S.O."/>
            <person name="Deal K.R."/>
            <person name="Huo N."/>
            <person name="Zhu T."/>
            <person name="Wang L."/>
            <person name="Wang Y."/>
            <person name="McGuire P.E."/>
            <person name="Liu S."/>
            <person name="Long H."/>
            <person name="Ramasamy R.K."/>
            <person name="Rodriguez J.C."/>
            <person name="Van S.L."/>
            <person name="Yuan L."/>
            <person name="Wang Z."/>
            <person name="Xia Z."/>
            <person name="Xiao L."/>
            <person name="Anderson O.D."/>
            <person name="Ouyang S."/>
            <person name="Liang Y."/>
            <person name="Zimin A.V."/>
            <person name="Pertea G."/>
            <person name="Qi P."/>
            <person name="Bennetzen J.L."/>
            <person name="Dai X."/>
            <person name="Dawson M.W."/>
            <person name="Muller H.G."/>
            <person name="Kugler K."/>
            <person name="Rivarola-Duarte L."/>
            <person name="Spannagl M."/>
            <person name="Mayer K.F.X."/>
            <person name="Lu F.H."/>
            <person name="Bevan M.W."/>
            <person name="Leroy P."/>
            <person name="Li P."/>
            <person name="You F.M."/>
            <person name="Sun Q."/>
            <person name="Liu Z."/>
            <person name="Lyons E."/>
            <person name="Wicker T."/>
            <person name="Salzberg S.L."/>
            <person name="Devos K.M."/>
            <person name="Dvorak J."/>
        </authorList>
    </citation>
    <scope>NUCLEOTIDE SEQUENCE [LARGE SCALE GENOMIC DNA]</scope>
    <source>
        <strain evidence="1">cv. AL8/78</strain>
    </source>
</reference>
<dbReference type="EnsemblPlants" id="AET6Gv20788000.1">
    <property type="protein sequence ID" value="AET6Gv20788000.1"/>
    <property type="gene ID" value="AET6Gv20788000"/>
</dbReference>
<name>A0A453PN60_AEGTS</name>
<reference evidence="1" key="5">
    <citation type="journal article" date="2021" name="G3 (Bethesda)">
        <title>Aegilops tauschii genome assembly Aet v5.0 features greater sequence contiguity and improved annotation.</title>
        <authorList>
            <person name="Wang L."/>
            <person name="Zhu T."/>
            <person name="Rodriguez J.C."/>
            <person name="Deal K.R."/>
            <person name="Dubcovsky J."/>
            <person name="McGuire P.E."/>
            <person name="Lux T."/>
            <person name="Spannagl M."/>
            <person name="Mayer K.F.X."/>
            <person name="Baldrich P."/>
            <person name="Meyers B.C."/>
            <person name="Huo N."/>
            <person name="Gu Y.Q."/>
            <person name="Zhou H."/>
            <person name="Devos K.M."/>
            <person name="Bennetzen J.L."/>
            <person name="Unver T."/>
            <person name="Budak H."/>
            <person name="Gulick P.J."/>
            <person name="Galiba G."/>
            <person name="Kalapos B."/>
            <person name="Nelson D.R."/>
            <person name="Li P."/>
            <person name="You F.M."/>
            <person name="Luo M.C."/>
            <person name="Dvorak J."/>
        </authorList>
    </citation>
    <scope>NUCLEOTIDE SEQUENCE [LARGE SCALE GENOMIC DNA]</scope>
    <source>
        <strain evidence="1">cv. AL8/78</strain>
    </source>
</reference>
<reference evidence="2" key="2">
    <citation type="journal article" date="2017" name="Nat. Plants">
        <title>The Aegilops tauschii genome reveals multiple impacts of transposons.</title>
        <authorList>
            <person name="Zhao G."/>
            <person name="Zou C."/>
            <person name="Li K."/>
            <person name="Wang K."/>
            <person name="Li T."/>
            <person name="Gao L."/>
            <person name="Zhang X."/>
            <person name="Wang H."/>
            <person name="Yang Z."/>
            <person name="Liu X."/>
            <person name="Jiang W."/>
            <person name="Mao L."/>
            <person name="Kong X."/>
            <person name="Jiao Y."/>
            <person name="Jia J."/>
        </authorList>
    </citation>
    <scope>NUCLEOTIDE SEQUENCE [LARGE SCALE GENOMIC DNA]</scope>
    <source>
        <strain evidence="2">cv. AL8/78</strain>
    </source>
</reference>
<evidence type="ECO:0000313" key="2">
    <source>
        <dbReference type="Proteomes" id="UP000015105"/>
    </source>
</evidence>
<dbReference type="AlphaFoldDB" id="A0A453PN60"/>
<accession>A0A453PN60</accession>
<dbReference type="Gramene" id="AET6Gv20788000.1">
    <property type="protein sequence ID" value="AET6Gv20788000.1"/>
    <property type="gene ID" value="AET6Gv20788000"/>
</dbReference>
<dbReference type="PROSITE" id="PS51257">
    <property type="entry name" value="PROKAR_LIPOPROTEIN"/>
    <property type="match status" value="1"/>
</dbReference>
<evidence type="ECO:0000313" key="1">
    <source>
        <dbReference type="EnsemblPlants" id="AET6Gv20788000.1"/>
    </source>
</evidence>
<reference evidence="2" key="1">
    <citation type="journal article" date="2014" name="Science">
        <title>Ancient hybridizations among the ancestral genomes of bread wheat.</title>
        <authorList>
            <consortium name="International Wheat Genome Sequencing Consortium,"/>
            <person name="Marcussen T."/>
            <person name="Sandve S.R."/>
            <person name="Heier L."/>
            <person name="Spannagl M."/>
            <person name="Pfeifer M."/>
            <person name="Jakobsen K.S."/>
            <person name="Wulff B.B."/>
            <person name="Steuernagel B."/>
            <person name="Mayer K.F."/>
            <person name="Olsen O.A."/>
        </authorList>
    </citation>
    <scope>NUCLEOTIDE SEQUENCE [LARGE SCALE GENOMIC DNA]</scope>
    <source>
        <strain evidence="2">cv. AL8/78</strain>
    </source>
</reference>
<reference evidence="1" key="4">
    <citation type="submission" date="2019-03" db="UniProtKB">
        <authorList>
            <consortium name="EnsemblPlants"/>
        </authorList>
    </citation>
    <scope>IDENTIFICATION</scope>
</reference>
<protein>
    <submittedName>
        <fullName evidence="1">Uncharacterized protein</fullName>
    </submittedName>
</protein>
<proteinExistence type="predicted"/>
<keyword evidence="2" id="KW-1185">Reference proteome</keyword>
<sequence>MQRKLFCSIHMWFKPFMLISALLQSCIHLLFCIVGSSSIRDRAEETSMVRI</sequence>